<evidence type="ECO:0000313" key="1">
    <source>
        <dbReference type="EMBL" id="KAK7016509.1"/>
    </source>
</evidence>
<gene>
    <name evidence="1" type="ORF">R3P38DRAFT_2990347</name>
</gene>
<organism evidence="1 2">
    <name type="scientific">Favolaschia claudopus</name>
    <dbReference type="NCBI Taxonomy" id="2862362"/>
    <lineage>
        <taxon>Eukaryota</taxon>
        <taxon>Fungi</taxon>
        <taxon>Dikarya</taxon>
        <taxon>Basidiomycota</taxon>
        <taxon>Agaricomycotina</taxon>
        <taxon>Agaricomycetes</taxon>
        <taxon>Agaricomycetidae</taxon>
        <taxon>Agaricales</taxon>
        <taxon>Marasmiineae</taxon>
        <taxon>Mycenaceae</taxon>
        <taxon>Favolaschia</taxon>
    </lineage>
</organism>
<dbReference type="AlphaFoldDB" id="A0AAW0AV34"/>
<comment type="caution">
    <text evidence="1">The sequence shown here is derived from an EMBL/GenBank/DDBJ whole genome shotgun (WGS) entry which is preliminary data.</text>
</comment>
<proteinExistence type="predicted"/>
<dbReference type="Proteomes" id="UP001362999">
    <property type="component" value="Unassembled WGS sequence"/>
</dbReference>
<dbReference type="EMBL" id="JAWWNJ010000050">
    <property type="protein sequence ID" value="KAK7016509.1"/>
    <property type="molecule type" value="Genomic_DNA"/>
</dbReference>
<evidence type="ECO:0008006" key="3">
    <source>
        <dbReference type="Google" id="ProtNLM"/>
    </source>
</evidence>
<keyword evidence="2" id="KW-1185">Reference proteome</keyword>
<accession>A0AAW0AV34</accession>
<reference evidence="1 2" key="1">
    <citation type="journal article" date="2024" name="J Genomics">
        <title>Draft genome sequencing and assembly of Favolaschia claudopus CIRM-BRFM 2984 isolated from oak limbs.</title>
        <authorList>
            <person name="Navarro D."/>
            <person name="Drula E."/>
            <person name="Chaduli D."/>
            <person name="Cazenave R."/>
            <person name="Ahrendt S."/>
            <person name="Wang J."/>
            <person name="Lipzen A."/>
            <person name="Daum C."/>
            <person name="Barry K."/>
            <person name="Grigoriev I.V."/>
            <person name="Favel A."/>
            <person name="Rosso M.N."/>
            <person name="Martin F."/>
        </authorList>
    </citation>
    <scope>NUCLEOTIDE SEQUENCE [LARGE SCALE GENOMIC DNA]</scope>
    <source>
        <strain evidence="1 2">CIRM-BRFM 2984</strain>
    </source>
</reference>
<sequence length="119" mass="13643">MQYYLTWVCALVATSCVFFLHYAVSLNSIYVLTFHSPTPSRSHPILLRLRPSALLMNLPPVPSRHAAILCSHPPSSSSSLKHHYPFDLSCSWTRILARTFWHPHFLLEIFSLPKPTNKE</sequence>
<name>A0AAW0AV34_9AGAR</name>
<evidence type="ECO:0000313" key="2">
    <source>
        <dbReference type="Proteomes" id="UP001362999"/>
    </source>
</evidence>
<protein>
    <recommendedName>
        <fullName evidence="3">Secreted protein</fullName>
    </recommendedName>
</protein>